<evidence type="ECO:0000313" key="2">
    <source>
        <dbReference type="Proteomes" id="UP000315783"/>
    </source>
</evidence>
<dbReference type="InterPro" id="IPR007344">
    <property type="entry name" value="GrpB/CoaE"/>
</dbReference>
<sequence length="211" mass="23677">MSGSDEAKPGSASVRAILDHYEYDPSKVERIASSKVKYPLEVVDPDPRWPADFASIKARIEAALGPEELVGVEHIGSTSVAGLPAKDLIDIDVTVPDATEETRYVPALEAAGFHFLTRERRWHEHRLFSLYEPRAATLHVWGPGSPEAARHVIFRDWLRGHAEDRVRYARAKRESAARTNEAGETSAAYNRRKEKVVREILERAFTALGYM</sequence>
<keyword evidence="2" id="KW-1185">Reference proteome</keyword>
<evidence type="ECO:0000313" key="1">
    <source>
        <dbReference type="EMBL" id="TQV98400.1"/>
    </source>
</evidence>
<accession>A0A545W6V9</accession>
<dbReference type="Proteomes" id="UP000315783">
    <property type="component" value="Unassembled WGS sequence"/>
</dbReference>
<reference evidence="1 2" key="1">
    <citation type="journal article" date="2019" name="Appl. Microbiol. Biotechnol.">
        <title>Genome sequence of Isaria javanica and comparative genome analysis insights into family S53 peptidase evolution in fungal entomopathogens.</title>
        <authorList>
            <person name="Lin R."/>
            <person name="Zhang X."/>
            <person name="Xin B."/>
            <person name="Zou M."/>
            <person name="Gao Y."/>
            <person name="Qin F."/>
            <person name="Hu Q."/>
            <person name="Xie B."/>
            <person name="Cheng X."/>
        </authorList>
    </citation>
    <scope>NUCLEOTIDE SEQUENCE [LARGE SCALE GENOMIC DNA]</scope>
    <source>
        <strain evidence="1 2">IJ1G</strain>
    </source>
</reference>
<protein>
    <submittedName>
        <fullName evidence="1">GrpB domain-containing protein</fullName>
    </submittedName>
</protein>
<dbReference type="InterPro" id="IPR043519">
    <property type="entry name" value="NT_sf"/>
</dbReference>
<comment type="caution">
    <text evidence="1">The sequence shown here is derived from an EMBL/GenBank/DDBJ whole genome shotgun (WGS) entry which is preliminary data.</text>
</comment>
<dbReference type="AlphaFoldDB" id="A0A545W6V9"/>
<dbReference type="PANTHER" id="PTHR34822:SF1">
    <property type="entry name" value="GRPB FAMILY PROTEIN"/>
    <property type="match status" value="1"/>
</dbReference>
<dbReference type="Gene3D" id="3.30.460.10">
    <property type="entry name" value="Beta Polymerase, domain 2"/>
    <property type="match status" value="1"/>
</dbReference>
<dbReference type="OrthoDB" id="630895at2759"/>
<dbReference type="SUPFAM" id="SSF81301">
    <property type="entry name" value="Nucleotidyltransferase"/>
    <property type="match status" value="1"/>
</dbReference>
<proteinExistence type="predicted"/>
<gene>
    <name evidence="1" type="ORF">IF1G_02480</name>
</gene>
<dbReference type="Pfam" id="PF04229">
    <property type="entry name" value="GrpB"/>
    <property type="match status" value="1"/>
</dbReference>
<name>A0A545W6V9_9HYPO</name>
<dbReference type="PANTHER" id="PTHR34822">
    <property type="entry name" value="GRPB DOMAIN PROTEIN (AFU_ORTHOLOGUE AFUA_1G01530)"/>
    <property type="match status" value="1"/>
</dbReference>
<organism evidence="1 2">
    <name type="scientific">Cordyceps javanica</name>
    <dbReference type="NCBI Taxonomy" id="43265"/>
    <lineage>
        <taxon>Eukaryota</taxon>
        <taxon>Fungi</taxon>
        <taxon>Dikarya</taxon>
        <taxon>Ascomycota</taxon>
        <taxon>Pezizomycotina</taxon>
        <taxon>Sordariomycetes</taxon>
        <taxon>Hypocreomycetidae</taxon>
        <taxon>Hypocreales</taxon>
        <taxon>Cordycipitaceae</taxon>
        <taxon>Cordyceps</taxon>
    </lineage>
</organism>
<dbReference type="EMBL" id="SPUK01000003">
    <property type="protein sequence ID" value="TQV98400.1"/>
    <property type="molecule type" value="Genomic_DNA"/>
</dbReference>